<dbReference type="SUPFAM" id="SSF56112">
    <property type="entry name" value="Protein kinase-like (PK-like)"/>
    <property type="match status" value="1"/>
</dbReference>
<dbReference type="InterPro" id="IPR036116">
    <property type="entry name" value="FN3_sf"/>
</dbReference>
<dbReference type="EC" id="2.7.10.1" evidence="2"/>
<protein>
    <recommendedName>
        <fullName evidence="2">receptor protein-tyrosine kinase</fullName>
        <ecNumber evidence="2">2.7.10.1</ecNumber>
    </recommendedName>
</protein>
<evidence type="ECO:0000256" key="8">
    <source>
        <dbReference type="ARBA" id="ARBA00022777"/>
    </source>
</evidence>
<feature type="binding site" evidence="16">
    <location>
        <position position="988"/>
    </location>
    <ligand>
        <name>ATP</name>
        <dbReference type="ChEBI" id="CHEBI:30616"/>
    </ligand>
</feature>
<dbReference type="PROSITE" id="PS50011">
    <property type="entry name" value="PROTEIN_KINASE_DOM"/>
    <property type="match status" value="1"/>
</dbReference>
<feature type="region of interest" description="Disordered" evidence="17">
    <location>
        <begin position="671"/>
        <end position="698"/>
    </location>
</feature>
<evidence type="ECO:0000256" key="1">
    <source>
        <dbReference type="ARBA" id="ARBA00004479"/>
    </source>
</evidence>
<keyword evidence="12" id="KW-0829">Tyrosine-protein kinase</keyword>
<dbReference type="PROSITE" id="PS00107">
    <property type="entry name" value="PROTEIN_KINASE_ATP"/>
    <property type="match status" value="1"/>
</dbReference>
<sequence length="1049" mass="119552">FPLLTEITQYLLLFRVNGLKSLRKLFPNLAVIRGEALVTNYAIVIYELMHIEEIGLTSLTSIDRGGVRIEKNPKLCFANTIDWKRIISNESDIFIKDNQKDNVCPICPNETEIILPNGSNYTQKCPLAPVLSGYKENKKTLCWNARQCQNICPDRCPKSCTPTGECCDDSCIGGCSGRNLRDCTVCRHLSIDPGFDRQCVTKCSNGTYKYHTRCVTEDQCYKIAKPISLDSHGELPPFPFIPHNGSCLLECPPDHEMKVDNGRRMCKKCPKGTCPKRCPGSNIDNIQSAQALKGCEIIEGSLEIQLRSRGGENIVKELERFLSNIIEIQGYLKVVRSYPLLSLGFFKKLQIIRGLYTISNSSLYIVENQNLQELFEREDVWINETGRLFFFNNPMLCSDKIKKLRDMNPTIQIENEDKLHENNGDRAACNITELVTTLKAVAAETAIITWSPFKLEDIRQLLGYVIYYIESPFQNVTFFDGRDACNTEGWRLDDISEFIQDGPTTKILTQLRPYTQYAYYVKTYTLASDGYGGQSKIQYFKTAPGTPSVVRDITILVHNNNLTVKWLPPIKMNGKLREYEIFIELNADDTEQLKLRNYCNEEIDKTATILPEPQPTLPPVVKQPTCSEDQCRNYCSAPQSGTSGFNVQEKEQQISFEDQLHNYVYIKNPLPRDKSTRRKRSSSFIFPQDNNTDIKKNDTSDRRMEKVAGQQYFRYIFNSTNETSISFPLTHFNHYSLYVFKIRACRFKAEKIADGVKVMDQEPECGNDVIENYRTPKIQGADSIPEESILAEEHSNHTQRGIRVEWREPSKPNGPIVSFKIKFQRVEVDSVQPSTHCVTYEAFNLTKSTLPSGSGKGYTYLYKLEPGNYSIKVMTTTIAGDGAYSLPRYVLLEKEDTSSAVTVLMLVCGGTAGWYYYQYHFLSKQSIRMYPDVNPDYAGVTYKIDEWEVERQHIIQLEELGQGSFGMVYKGILTQLRGEHCNIPCAIKTVNENATTKERDSFLMEASVMKQFHTHHVVRLLGVVSQGDPTLVIMELMANGDLKGYLRRH</sequence>
<evidence type="ECO:0000256" key="17">
    <source>
        <dbReference type="SAM" id="MobiDB-lite"/>
    </source>
</evidence>
<feature type="non-terminal residue" evidence="20">
    <location>
        <position position="1049"/>
    </location>
</feature>
<dbReference type="InterPro" id="IPR003961">
    <property type="entry name" value="FN3_dom"/>
</dbReference>
<dbReference type="GO" id="GO:0005005">
    <property type="term" value="F:transmembrane-ephrin receptor activity"/>
    <property type="evidence" value="ECO:0007669"/>
    <property type="project" value="TreeGrafter"/>
</dbReference>
<organism evidence="20">
    <name type="scientific">Psorophora albipes</name>
    <dbReference type="NCBI Taxonomy" id="869069"/>
    <lineage>
        <taxon>Eukaryota</taxon>
        <taxon>Metazoa</taxon>
        <taxon>Ecdysozoa</taxon>
        <taxon>Arthropoda</taxon>
        <taxon>Hexapoda</taxon>
        <taxon>Insecta</taxon>
        <taxon>Pterygota</taxon>
        <taxon>Neoptera</taxon>
        <taxon>Endopterygota</taxon>
        <taxon>Diptera</taxon>
        <taxon>Nematocera</taxon>
        <taxon>Culicoidea</taxon>
        <taxon>Culicidae</taxon>
        <taxon>Culicinae</taxon>
        <taxon>Aedini</taxon>
        <taxon>Psorophora</taxon>
    </lineage>
</organism>
<evidence type="ECO:0000256" key="13">
    <source>
        <dbReference type="ARBA" id="ARBA00023170"/>
    </source>
</evidence>
<keyword evidence="13 20" id="KW-0675">Receptor</keyword>
<evidence type="ECO:0000256" key="9">
    <source>
        <dbReference type="ARBA" id="ARBA00022840"/>
    </source>
</evidence>
<dbReference type="GO" id="GO:0005524">
    <property type="term" value="F:ATP binding"/>
    <property type="evidence" value="ECO:0007669"/>
    <property type="project" value="UniProtKB-UniRule"/>
</dbReference>
<evidence type="ECO:0000259" key="19">
    <source>
        <dbReference type="PROSITE" id="PS50853"/>
    </source>
</evidence>
<dbReference type="Gene3D" id="3.80.20.20">
    <property type="entry name" value="Receptor L-domain"/>
    <property type="match status" value="2"/>
</dbReference>
<dbReference type="InterPro" id="IPR013783">
    <property type="entry name" value="Ig-like_fold"/>
</dbReference>
<dbReference type="GO" id="GO:0005886">
    <property type="term" value="C:plasma membrane"/>
    <property type="evidence" value="ECO:0007669"/>
    <property type="project" value="TreeGrafter"/>
</dbReference>
<evidence type="ECO:0000256" key="15">
    <source>
        <dbReference type="ARBA" id="ARBA00051243"/>
    </source>
</evidence>
<evidence type="ECO:0000256" key="7">
    <source>
        <dbReference type="ARBA" id="ARBA00022741"/>
    </source>
</evidence>
<dbReference type="PANTHER" id="PTHR46877">
    <property type="entry name" value="EPH RECEPTOR A5"/>
    <property type="match status" value="1"/>
</dbReference>
<dbReference type="Pfam" id="PF01030">
    <property type="entry name" value="Recep_L_domain"/>
    <property type="match status" value="2"/>
</dbReference>
<evidence type="ECO:0000259" key="18">
    <source>
        <dbReference type="PROSITE" id="PS50011"/>
    </source>
</evidence>
<dbReference type="PANTHER" id="PTHR46877:SF14">
    <property type="entry name" value="RECEPTOR PROTEIN-TYROSINE KINASE"/>
    <property type="match status" value="1"/>
</dbReference>
<comment type="catalytic activity">
    <reaction evidence="15">
        <text>L-tyrosyl-[protein] + ATP = O-phospho-L-tyrosyl-[protein] + ADP + H(+)</text>
        <dbReference type="Rhea" id="RHEA:10596"/>
        <dbReference type="Rhea" id="RHEA-COMP:10136"/>
        <dbReference type="Rhea" id="RHEA-COMP:20101"/>
        <dbReference type="ChEBI" id="CHEBI:15378"/>
        <dbReference type="ChEBI" id="CHEBI:30616"/>
        <dbReference type="ChEBI" id="CHEBI:46858"/>
        <dbReference type="ChEBI" id="CHEBI:61978"/>
        <dbReference type="ChEBI" id="CHEBI:456216"/>
        <dbReference type="EC" id="2.7.10.1"/>
    </reaction>
</comment>
<dbReference type="InterPro" id="IPR050449">
    <property type="entry name" value="Ephrin_rcpt_TKs"/>
</dbReference>
<dbReference type="InterPro" id="IPR001245">
    <property type="entry name" value="Ser-Thr/Tyr_kinase_cat_dom"/>
</dbReference>
<dbReference type="InterPro" id="IPR006212">
    <property type="entry name" value="Furin_repeat"/>
</dbReference>
<dbReference type="InterPro" id="IPR017441">
    <property type="entry name" value="Protein_kinase_ATP_BS"/>
</dbReference>
<dbReference type="Pfam" id="PF07714">
    <property type="entry name" value="PK_Tyr_Ser-Thr"/>
    <property type="match status" value="1"/>
</dbReference>
<keyword evidence="9 16" id="KW-0067">ATP-binding</keyword>
<dbReference type="SUPFAM" id="SSF57184">
    <property type="entry name" value="Growth factor receptor domain"/>
    <property type="match status" value="1"/>
</dbReference>
<accession>T1D5Z9</accession>
<feature type="domain" description="Fibronectin type-III" evidence="19">
    <location>
        <begin position="430"/>
        <end position="545"/>
    </location>
</feature>
<dbReference type="InterPro" id="IPR009030">
    <property type="entry name" value="Growth_fac_rcpt_cys_sf"/>
</dbReference>
<evidence type="ECO:0000256" key="14">
    <source>
        <dbReference type="ARBA" id="ARBA00023180"/>
    </source>
</evidence>
<keyword evidence="10" id="KW-1133">Transmembrane helix</keyword>
<dbReference type="GO" id="GO:0007411">
    <property type="term" value="P:axon guidance"/>
    <property type="evidence" value="ECO:0007669"/>
    <property type="project" value="TreeGrafter"/>
</dbReference>
<evidence type="ECO:0000256" key="16">
    <source>
        <dbReference type="PROSITE-ProRule" id="PRU10141"/>
    </source>
</evidence>
<keyword evidence="3" id="KW-0597">Phosphoprotein</keyword>
<keyword evidence="8" id="KW-0418">Kinase</keyword>
<dbReference type="FunFam" id="2.60.40.10:FF:001941">
    <property type="entry name" value="Tyrosine-protein kinase receptor"/>
    <property type="match status" value="1"/>
</dbReference>
<evidence type="ECO:0000256" key="11">
    <source>
        <dbReference type="ARBA" id="ARBA00023136"/>
    </source>
</evidence>
<name>T1D5Z9_9DIPT</name>
<evidence type="ECO:0000256" key="4">
    <source>
        <dbReference type="ARBA" id="ARBA00022679"/>
    </source>
</evidence>
<evidence type="ECO:0000256" key="3">
    <source>
        <dbReference type="ARBA" id="ARBA00022553"/>
    </source>
</evidence>
<reference evidence="20" key="1">
    <citation type="journal article" date="2013" name="BMC Genomics">
        <title>A deep insight into the sialotranscriptome of the mosquito, Psorophora albipes.</title>
        <authorList>
            <person name="Chagas A.C."/>
            <person name="Calvo E."/>
            <person name="Rios-Velasquez C.M."/>
            <person name="Pessoa F.A."/>
            <person name="Medeiros J.F."/>
            <person name="Ribeiro J.M."/>
        </authorList>
    </citation>
    <scope>NUCLEOTIDE SEQUENCE</scope>
</reference>
<evidence type="ECO:0000256" key="5">
    <source>
        <dbReference type="ARBA" id="ARBA00022692"/>
    </source>
</evidence>
<evidence type="ECO:0000256" key="6">
    <source>
        <dbReference type="ARBA" id="ARBA00022737"/>
    </source>
</evidence>
<dbReference type="Pfam" id="PF00757">
    <property type="entry name" value="Furin-like"/>
    <property type="match status" value="1"/>
</dbReference>
<dbReference type="InterPro" id="IPR036941">
    <property type="entry name" value="Rcpt_L-dom_sf"/>
</dbReference>
<evidence type="ECO:0000256" key="12">
    <source>
        <dbReference type="ARBA" id="ARBA00023137"/>
    </source>
</evidence>
<dbReference type="InterPro" id="IPR020635">
    <property type="entry name" value="Tyr_kinase_cat_dom"/>
</dbReference>
<dbReference type="AlphaFoldDB" id="T1D5Z9"/>
<keyword evidence="7 16" id="KW-0547">Nucleotide-binding</keyword>
<keyword evidence="14" id="KW-0325">Glycoprotein</keyword>
<feature type="domain" description="Fibronectin type-III" evidence="19">
    <location>
        <begin position="785"/>
        <end position="896"/>
    </location>
</feature>
<dbReference type="InterPro" id="IPR000494">
    <property type="entry name" value="Rcpt_L-dom"/>
</dbReference>
<dbReference type="SMART" id="SM00060">
    <property type="entry name" value="FN3"/>
    <property type="match status" value="3"/>
</dbReference>
<dbReference type="InterPro" id="IPR011009">
    <property type="entry name" value="Kinase-like_dom_sf"/>
</dbReference>
<keyword evidence="5" id="KW-0812">Transmembrane</keyword>
<feature type="domain" description="Protein kinase" evidence="18">
    <location>
        <begin position="954"/>
        <end position="1049"/>
    </location>
</feature>
<dbReference type="CDD" id="cd00064">
    <property type="entry name" value="FU"/>
    <property type="match status" value="1"/>
</dbReference>
<evidence type="ECO:0000256" key="2">
    <source>
        <dbReference type="ARBA" id="ARBA00011902"/>
    </source>
</evidence>
<proteinExistence type="evidence at transcript level"/>
<dbReference type="CDD" id="cd00063">
    <property type="entry name" value="FN3"/>
    <property type="match status" value="2"/>
</dbReference>
<evidence type="ECO:0000256" key="10">
    <source>
        <dbReference type="ARBA" id="ARBA00022989"/>
    </source>
</evidence>
<dbReference type="Gene3D" id="2.60.40.10">
    <property type="entry name" value="Immunoglobulins"/>
    <property type="match status" value="3"/>
</dbReference>
<dbReference type="InterPro" id="IPR000719">
    <property type="entry name" value="Prot_kinase_dom"/>
</dbReference>
<dbReference type="SMART" id="SM00219">
    <property type="entry name" value="TyrKc"/>
    <property type="match status" value="1"/>
</dbReference>
<comment type="subcellular location">
    <subcellularLocation>
        <location evidence="1">Membrane</location>
        <topology evidence="1">Single-pass type I membrane protein</topology>
    </subcellularLocation>
</comment>
<dbReference type="FunFam" id="3.30.200.20:FF:000026">
    <property type="entry name" value="Tyrosine-protein kinase receptor"/>
    <property type="match status" value="1"/>
</dbReference>
<dbReference type="PROSITE" id="PS50853">
    <property type="entry name" value="FN3"/>
    <property type="match status" value="2"/>
</dbReference>
<dbReference type="SUPFAM" id="SSF52058">
    <property type="entry name" value="L domain-like"/>
    <property type="match status" value="2"/>
</dbReference>
<dbReference type="Gene3D" id="3.30.200.20">
    <property type="entry name" value="Phosphorylase Kinase, domain 1"/>
    <property type="match status" value="1"/>
</dbReference>
<keyword evidence="4" id="KW-0808">Transferase</keyword>
<dbReference type="EMBL" id="GALA01000303">
    <property type="protein sequence ID" value="JAA94549.1"/>
    <property type="molecule type" value="mRNA"/>
</dbReference>
<feature type="non-terminal residue" evidence="20">
    <location>
        <position position="1"/>
    </location>
</feature>
<keyword evidence="6" id="KW-0677">Repeat</keyword>
<dbReference type="InterPro" id="IPR006211">
    <property type="entry name" value="Furin-like_Cys-rich_dom"/>
</dbReference>
<keyword evidence="11" id="KW-0472">Membrane</keyword>
<dbReference type="GO" id="GO:0030425">
    <property type="term" value="C:dendrite"/>
    <property type="evidence" value="ECO:0007669"/>
    <property type="project" value="TreeGrafter"/>
</dbReference>
<dbReference type="Gene3D" id="2.10.220.10">
    <property type="entry name" value="Hormone Receptor, Insulin-like Growth Factor Receptor 1, Chain A, domain 2"/>
    <property type="match status" value="1"/>
</dbReference>
<evidence type="ECO:0000313" key="20">
    <source>
        <dbReference type="EMBL" id="JAA94549.1"/>
    </source>
</evidence>
<dbReference type="SUPFAM" id="SSF49265">
    <property type="entry name" value="Fibronectin type III"/>
    <property type="match status" value="3"/>
</dbReference>
<dbReference type="SMART" id="SM00261">
    <property type="entry name" value="FU"/>
    <property type="match status" value="1"/>
</dbReference>